<evidence type="ECO:0000313" key="3">
    <source>
        <dbReference type="Proteomes" id="UP001171111"/>
    </source>
</evidence>
<keyword evidence="3" id="KW-1185">Reference proteome</keyword>
<keyword evidence="1" id="KW-0472">Membrane</keyword>
<sequence length="166" mass="18731">MNKNHGNINDQESKVYIAKPKKNLALGDAIIGIITALLVAHFGAKFFEGGKKEILSMSAIAELQVILQNVKNHYITSTAFLPNKKEAFWKTAGVPLNALPWWAVCFEIELDTSKDAKINIAMSDFKNDEKCQALYEQPQVLRWLSEPIYITNKRSDDNASKEEDFN</sequence>
<evidence type="ECO:0000256" key="1">
    <source>
        <dbReference type="SAM" id="Phobius"/>
    </source>
</evidence>
<comment type="caution">
    <text evidence="2">The sequence shown here is derived from an EMBL/GenBank/DDBJ whole genome shotgun (WGS) entry which is preliminary data.</text>
</comment>
<protein>
    <submittedName>
        <fullName evidence="2">Uncharacterized protein</fullName>
    </submittedName>
</protein>
<accession>A0ABT8T7H3</accession>
<keyword evidence="1" id="KW-0812">Transmembrane</keyword>
<gene>
    <name evidence="2" type="ORF">Q2362_05960</name>
</gene>
<dbReference type="Proteomes" id="UP001171111">
    <property type="component" value="Unassembled WGS sequence"/>
</dbReference>
<name>A0ABT8T7H3_9BACT</name>
<evidence type="ECO:0000313" key="2">
    <source>
        <dbReference type="EMBL" id="MDO2409642.1"/>
    </source>
</evidence>
<organism evidence="2 3">
    <name type="scientific">Campylobacter magnus</name>
    <dbReference type="NCBI Taxonomy" id="3026462"/>
    <lineage>
        <taxon>Bacteria</taxon>
        <taxon>Pseudomonadati</taxon>
        <taxon>Campylobacterota</taxon>
        <taxon>Epsilonproteobacteria</taxon>
        <taxon>Campylobacterales</taxon>
        <taxon>Campylobacteraceae</taxon>
        <taxon>Campylobacter</taxon>
    </lineage>
</organism>
<proteinExistence type="predicted"/>
<feature type="transmembrane region" description="Helical" evidence="1">
    <location>
        <begin position="29"/>
        <end position="47"/>
    </location>
</feature>
<dbReference type="EMBL" id="JAULJQ010000006">
    <property type="protein sequence ID" value="MDO2409642.1"/>
    <property type="molecule type" value="Genomic_DNA"/>
</dbReference>
<keyword evidence="1" id="KW-1133">Transmembrane helix</keyword>
<reference evidence="2 3" key="1">
    <citation type="submission" date="2023-06" db="EMBL/GenBank/DDBJ databases">
        <title>Campylobacter magnum sp. nov., isolated from cecal contents of domestic pigs (Sus scrofa domesticus).</title>
        <authorList>
            <person name="Papic B."/>
            <person name="Gruntar I."/>
        </authorList>
    </citation>
    <scope>NUCLEOTIDE SEQUENCE [LARGE SCALE GENOMIC DNA]</scope>
    <source>
        <strain evidence="3">34484-21</strain>
    </source>
</reference>
<dbReference type="RefSeq" id="WP_302244457.1">
    <property type="nucleotide sequence ID" value="NZ_JAULJQ010000006.1"/>
</dbReference>